<gene>
    <name evidence="3" type="ORF">GCM10010439_31260</name>
</gene>
<dbReference type="Proteomes" id="UP001501842">
    <property type="component" value="Unassembled WGS sequence"/>
</dbReference>
<evidence type="ECO:0008006" key="5">
    <source>
        <dbReference type="Google" id="ProtNLM"/>
    </source>
</evidence>
<dbReference type="PANTHER" id="PTHR43669:SF3">
    <property type="entry name" value="ALCOHOL DEHYDROGENASE, PUTATIVE (AFU_ORTHOLOGUE AFUA_3G03445)-RELATED"/>
    <property type="match status" value="1"/>
</dbReference>
<name>A0ABN3U9R9_9ACTN</name>
<dbReference type="RefSeq" id="WP_344451100.1">
    <property type="nucleotide sequence ID" value="NZ_BAAATZ010000012.1"/>
</dbReference>
<dbReference type="EMBL" id="BAAATZ010000012">
    <property type="protein sequence ID" value="GAA2726938.1"/>
    <property type="molecule type" value="Genomic_DNA"/>
</dbReference>
<dbReference type="PANTHER" id="PTHR43669">
    <property type="entry name" value="5-KETO-D-GLUCONATE 5-REDUCTASE"/>
    <property type="match status" value="1"/>
</dbReference>
<evidence type="ECO:0000313" key="4">
    <source>
        <dbReference type="Proteomes" id="UP001501842"/>
    </source>
</evidence>
<reference evidence="3 4" key="1">
    <citation type="journal article" date="2019" name="Int. J. Syst. Evol. Microbiol.">
        <title>The Global Catalogue of Microorganisms (GCM) 10K type strain sequencing project: providing services to taxonomists for standard genome sequencing and annotation.</title>
        <authorList>
            <consortium name="The Broad Institute Genomics Platform"/>
            <consortium name="The Broad Institute Genome Sequencing Center for Infectious Disease"/>
            <person name="Wu L."/>
            <person name="Ma J."/>
        </authorList>
    </citation>
    <scope>NUCLEOTIDE SEQUENCE [LARGE SCALE GENOMIC DNA]</scope>
    <source>
        <strain evidence="3 4">JCM 8201</strain>
    </source>
</reference>
<keyword evidence="2" id="KW-0560">Oxidoreductase</keyword>
<keyword evidence="4" id="KW-1185">Reference proteome</keyword>
<dbReference type="Pfam" id="PF00106">
    <property type="entry name" value="adh_short"/>
    <property type="match status" value="1"/>
</dbReference>
<dbReference type="SUPFAM" id="SSF51735">
    <property type="entry name" value="NAD(P)-binding Rossmann-fold domains"/>
    <property type="match status" value="1"/>
</dbReference>
<evidence type="ECO:0000256" key="2">
    <source>
        <dbReference type="ARBA" id="ARBA00023002"/>
    </source>
</evidence>
<comment type="caution">
    <text evidence="3">The sequence shown here is derived from an EMBL/GenBank/DDBJ whole genome shotgun (WGS) entry which is preliminary data.</text>
</comment>
<sequence>MRSAVILGARNIGGAIAARLLEDGWQVAAVARSDETLTAVAERGALALKADAAKPRTLAAALEIAVEEHGGLDLVVNAIHPQRPPQGSPEWGGPLETMDPADFQGWGSAVAEQTYVFLNTGIRALRATGGGTLVQLTGGSAVTPAAGRGAWAAGCAAARALVLSAHEELRDEPVHPCLLVVHGAVRSPEEREEIAATVAHLAEPRSHRSLPEVHLR</sequence>
<protein>
    <recommendedName>
        <fullName evidence="5">NADP-dependent 3-hydroxy acid dehydrogenase YdfG</fullName>
    </recommendedName>
</protein>
<evidence type="ECO:0000313" key="3">
    <source>
        <dbReference type="EMBL" id="GAA2726938.1"/>
    </source>
</evidence>
<comment type="similarity">
    <text evidence="1">Belongs to the short-chain dehydrogenases/reductases (SDR) family.</text>
</comment>
<organism evidence="3 4">
    <name type="scientific">Actinocorallia aurantiaca</name>
    <dbReference type="NCBI Taxonomy" id="46204"/>
    <lineage>
        <taxon>Bacteria</taxon>
        <taxon>Bacillati</taxon>
        <taxon>Actinomycetota</taxon>
        <taxon>Actinomycetes</taxon>
        <taxon>Streptosporangiales</taxon>
        <taxon>Thermomonosporaceae</taxon>
        <taxon>Actinocorallia</taxon>
    </lineage>
</organism>
<evidence type="ECO:0000256" key="1">
    <source>
        <dbReference type="ARBA" id="ARBA00006484"/>
    </source>
</evidence>
<dbReference type="InterPro" id="IPR036291">
    <property type="entry name" value="NAD(P)-bd_dom_sf"/>
</dbReference>
<accession>A0ABN3U9R9</accession>
<dbReference type="Gene3D" id="3.40.50.720">
    <property type="entry name" value="NAD(P)-binding Rossmann-like Domain"/>
    <property type="match status" value="1"/>
</dbReference>
<dbReference type="InterPro" id="IPR002347">
    <property type="entry name" value="SDR_fam"/>
</dbReference>
<proteinExistence type="inferred from homology"/>